<dbReference type="AlphaFoldDB" id="A0AAV2S0F4"/>
<gene>
    <name evidence="2" type="ORF">MNOR_LOCUS30253</name>
</gene>
<protein>
    <recommendedName>
        <fullName evidence="1">C-type lectin domain-containing protein</fullName>
    </recommendedName>
</protein>
<name>A0AAV2S0F4_MEGNR</name>
<reference evidence="2 3" key="1">
    <citation type="submission" date="2024-05" db="EMBL/GenBank/DDBJ databases">
        <authorList>
            <person name="Wallberg A."/>
        </authorList>
    </citation>
    <scope>NUCLEOTIDE SEQUENCE [LARGE SCALE GENOMIC DNA]</scope>
</reference>
<keyword evidence="3" id="KW-1185">Reference proteome</keyword>
<evidence type="ECO:0000313" key="3">
    <source>
        <dbReference type="Proteomes" id="UP001497623"/>
    </source>
</evidence>
<dbReference type="EMBL" id="CAXKWB010036577">
    <property type="protein sequence ID" value="CAL4148562.1"/>
    <property type="molecule type" value="Genomic_DNA"/>
</dbReference>
<sequence>VLVCPEGFMQYEDYCFLWNNNNGQGRTQMDSTAYCNTLVATLPYPIGDFHYWQKMIQDVTSDIDWDGDAWSGATLQSDEGWIWLDGTQVQNNAWNDGEPNGNGSCSRFEGSSGILYDSVCSDTQPTLCQ</sequence>
<dbReference type="InterPro" id="IPR016187">
    <property type="entry name" value="CTDL_fold"/>
</dbReference>
<proteinExistence type="predicted"/>
<evidence type="ECO:0000259" key="1">
    <source>
        <dbReference type="PROSITE" id="PS50041"/>
    </source>
</evidence>
<dbReference type="SUPFAM" id="SSF56436">
    <property type="entry name" value="C-type lectin-like"/>
    <property type="match status" value="1"/>
</dbReference>
<dbReference type="InterPro" id="IPR001304">
    <property type="entry name" value="C-type_lectin-like"/>
</dbReference>
<dbReference type="SMART" id="SM00034">
    <property type="entry name" value="CLECT"/>
    <property type="match status" value="1"/>
</dbReference>
<comment type="caution">
    <text evidence="2">The sequence shown here is derived from an EMBL/GenBank/DDBJ whole genome shotgun (WGS) entry which is preliminary data.</text>
</comment>
<feature type="domain" description="C-type lectin" evidence="1">
    <location>
        <begin position="11"/>
        <end position="129"/>
    </location>
</feature>
<dbReference type="Gene3D" id="3.10.100.10">
    <property type="entry name" value="Mannose-Binding Protein A, subunit A"/>
    <property type="match status" value="1"/>
</dbReference>
<evidence type="ECO:0000313" key="2">
    <source>
        <dbReference type="EMBL" id="CAL4148562.1"/>
    </source>
</evidence>
<dbReference type="Pfam" id="PF00059">
    <property type="entry name" value="Lectin_C"/>
    <property type="match status" value="1"/>
</dbReference>
<accession>A0AAV2S0F4</accession>
<dbReference type="InterPro" id="IPR016186">
    <property type="entry name" value="C-type_lectin-like/link_sf"/>
</dbReference>
<feature type="non-terminal residue" evidence="2">
    <location>
        <position position="1"/>
    </location>
</feature>
<dbReference type="PROSITE" id="PS50041">
    <property type="entry name" value="C_TYPE_LECTIN_2"/>
    <property type="match status" value="1"/>
</dbReference>
<dbReference type="Proteomes" id="UP001497623">
    <property type="component" value="Unassembled WGS sequence"/>
</dbReference>
<feature type="non-terminal residue" evidence="2">
    <location>
        <position position="129"/>
    </location>
</feature>
<organism evidence="2 3">
    <name type="scientific">Meganyctiphanes norvegica</name>
    <name type="common">Northern krill</name>
    <name type="synonym">Thysanopoda norvegica</name>
    <dbReference type="NCBI Taxonomy" id="48144"/>
    <lineage>
        <taxon>Eukaryota</taxon>
        <taxon>Metazoa</taxon>
        <taxon>Ecdysozoa</taxon>
        <taxon>Arthropoda</taxon>
        <taxon>Crustacea</taxon>
        <taxon>Multicrustacea</taxon>
        <taxon>Malacostraca</taxon>
        <taxon>Eumalacostraca</taxon>
        <taxon>Eucarida</taxon>
        <taxon>Euphausiacea</taxon>
        <taxon>Euphausiidae</taxon>
        <taxon>Meganyctiphanes</taxon>
    </lineage>
</organism>